<reference evidence="3 4" key="1">
    <citation type="journal article" date="2016" name="Mol. Biol. Evol.">
        <title>Comparative Genomics of Early-Diverging Mushroom-Forming Fungi Provides Insights into the Origins of Lignocellulose Decay Capabilities.</title>
        <authorList>
            <person name="Nagy L.G."/>
            <person name="Riley R."/>
            <person name="Tritt A."/>
            <person name="Adam C."/>
            <person name="Daum C."/>
            <person name="Floudas D."/>
            <person name="Sun H."/>
            <person name="Yadav J.S."/>
            <person name="Pangilinan J."/>
            <person name="Larsson K.H."/>
            <person name="Matsuura K."/>
            <person name="Barry K."/>
            <person name="Labutti K."/>
            <person name="Kuo R."/>
            <person name="Ohm R.A."/>
            <person name="Bhattacharya S.S."/>
            <person name="Shirouzu T."/>
            <person name="Yoshinaga Y."/>
            <person name="Martin F.M."/>
            <person name="Grigoriev I.V."/>
            <person name="Hibbett D.S."/>
        </authorList>
    </citation>
    <scope>NUCLEOTIDE SEQUENCE [LARGE SCALE GENOMIC DNA]</scope>
    <source>
        <strain evidence="3 4">HHB10207 ss-3</strain>
    </source>
</reference>
<sequence>MNSLAKRFIAKRCLHSSAARLVRQRPSRTTPGAPAKKADLFDLEDLPEFGDEDASSAGHFVIGQQRQILHYLRLIDGEVALLNAYREEYQPPSKDKPLVVRSISYGNEPHPATAKRTVVVPVAHLPLNTPIAVHKFILLAGVRWSPTPPPDSGIGADESGGEKGYVKISCEDFPEPGMNLKWASDVLDKMVASANNAAGDNFTDVPLDFRHLEAKVRKQKKGGHRSGMNGKRPSLRDFPQEWLPDKPVSIA</sequence>
<dbReference type="PANTHER" id="PTHR13490">
    <property type="entry name" value="MITOCHONDRIAL 28S RIBOSOMAL PROTEIN S28"/>
    <property type="match status" value="1"/>
</dbReference>
<evidence type="ECO:0000313" key="4">
    <source>
        <dbReference type="Proteomes" id="UP000076798"/>
    </source>
</evidence>
<feature type="region of interest" description="Disordered" evidence="1">
    <location>
        <begin position="216"/>
        <end position="251"/>
    </location>
</feature>
<dbReference type="GO" id="GO:0003735">
    <property type="term" value="F:structural constituent of ribosome"/>
    <property type="evidence" value="ECO:0007669"/>
    <property type="project" value="InterPro"/>
</dbReference>
<name>A0A166J8S5_9AGAM</name>
<feature type="domain" description="Small ribosomal subunit protein mS35 mitochondrial conserved" evidence="2">
    <location>
        <begin position="88"/>
        <end position="242"/>
    </location>
</feature>
<keyword evidence="4" id="KW-1185">Reference proteome</keyword>
<evidence type="ECO:0000313" key="3">
    <source>
        <dbReference type="EMBL" id="KZT44490.1"/>
    </source>
</evidence>
<dbReference type="AlphaFoldDB" id="A0A166J8S5"/>
<dbReference type="EMBL" id="KV428004">
    <property type="protein sequence ID" value="KZT44490.1"/>
    <property type="molecule type" value="Genomic_DNA"/>
</dbReference>
<gene>
    <name evidence="3" type="ORF">SISSUDRAFT_23186</name>
</gene>
<dbReference type="GO" id="GO:0005763">
    <property type="term" value="C:mitochondrial small ribosomal subunit"/>
    <property type="evidence" value="ECO:0007669"/>
    <property type="project" value="TreeGrafter"/>
</dbReference>
<protein>
    <recommendedName>
        <fullName evidence="2">Small ribosomal subunit protein mS35 mitochondrial conserved domain-containing protein</fullName>
    </recommendedName>
</protein>
<dbReference type="InterPro" id="IPR019349">
    <property type="entry name" value="Ribosomal_mS35_mit"/>
</dbReference>
<evidence type="ECO:0000256" key="1">
    <source>
        <dbReference type="SAM" id="MobiDB-lite"/>
    </source>
</evidence>
<dbReference type="Proteomes" id="UP000076798">
    <property type="component" value="Unassembled WGS sequence"/>
</dbReference>
<organism evidence="3 4">
    <name type="scientific">Sistotremastrum suecicum HHB10207 ss-3</name>
    <dbReference type="NCBI Taxonomy" id="1314776"/>
    <lineage>
        <taxon>Eukaryota</taxon>
        <taxon>Fungi</taxon>
        <taxon>Dikarya</taxon>
        <taxon>Basidiomycota</taxon>
        <taxon>Agaricomycotina</taxon>
        <taxon>Agaricomycetes</taxon>
        <taxon>Sistotremastrales</taxon>
        <taxon>Sistotremastraceae</taxon>
        <taxon>Sistotremastrum</taxon>
    </lineage>
</organism>
<accession>A0A166J8S5</accession>
<dbReference type="GO" id="GO:0032543">
    <property type="term" value="P:mitochondrial translation"/>
    <property type="evidence" value="ECO:0007669"/>
    <property type="project" value="InterPro"/>
</dbReference>
<proteinExistence type="predicted"/>
<dbReference type="PANTHER" id="PTHR13490:SF0">
    <property type="entry name" value="SMALL RIBOSOMAL SUBUNIT PROTEIN MS35"/>
    <property type="match status" value="1"/>
</dbReference>
<dbReference type="STRING" id="1314776.A0A166J8S5"/>
<dbReference type="Pfam" id="PF10213">
    <property type="entry name" value="MRP-S28"/>
    <property type="match status" value="1"/>
</dbReference>
<dbReference type="OrthoDB" id="283424at2759"/>
<dbReference type="InterPro" id="IPR039848">
    <property type="entry name" value="Ribosomal_mS35_mt"/>
</dbReference>
<evidence type="ECO:0000259" key="2">
    <source>
        <dbReference type="Pfam" id="PF10213"/>
    </source>
</evidence>